<keyword evidence="1" id="KW-0175">Coiled coil</keyword>
<dbReference type="InterPro" id="IPR030392">
    <property type="entry name" value="S74_ICA"/>
</dbReference>
<organism evidence="4 5">
    <name type="scientific">Flavobacterium anhuiense</name>
    <dbReference type="NCBI Taxonomy" id="459526"/>
    <lineage>
        <taxon>Bacteria</taxon>
        <taxon>Pseudomonadati</taxon>
        <taxon>Bacteroidota</taxon>
        <taxon>Flavobacteriia</taxon>
        <taxon>Flavobacteriales</taxon>
        <taxon>Flavobacteriaceae</taxon>
        <taxon>Flavobacterium</taxon>
    </lineage>
</organism>
<evidence type="ECO:0000256" key="2">
    <source>
        <dbReference type="SAM" id="MobiDB-lite"/>
    </source>
</evidence>
<evidence type="ECO:0000256" key="1">
    <source>
        <dbReference type="SAM" id="Coils"/>
    </source>
</evidence>
<protein>
    <submittedName>
        <fullName evidence="4">Cell wall surface anchor family protein</fullName>
    </submittedName>
</protein>
<feature type="coiled-coil region" evidence="1">
    <location>
        <begin position="382"/>
        <end position="409"/>
    </location>
</feature>
<dbReference type="EMBL" id="JUIV01000039">
    <property type="protein sequence ID" value="RYJ36379.1"/>
    <property type="molecule type" value="Genomic_DNA"/>
</dbReference>
<proteinExistence type="predicted"/>
<dbReference type="Pfam" id="PF13884">
    <property type="entry name" value="Peptidase_S74"/>
    <property type="match status" value="1"/>
</dbReference>
<feature type="domain" description="Peptidase S74" evidence="3">
    <location>
        <begin position="311"/>
        <end position="403"/>
    </location>
</feature>
<dbReference type="Gene3D" id="1.20.5.320">
    <property type="entry name" value="6-Phosphogluconate Dehydrogenase, domain 3"/>
    <property type="match status" value="1"/>
</dbReference>
<sequence length="410" mass="43408">MKGEKGNDGKTGPTGPQGPQGPQGAPGSDATVTKASLIATSPITVSGSGKVVDSNLTIGINSKNLTTTTPATVLKVVNGSGAALTDVQVNMVPAVTKPAYLYTDPTGIIAWSLDMPWVLGGNDANDGLTKEKNFGTVTNFDLPFITNNKERMRLDTDGRLGIGTNNPKYGIHLINNSTDDLMDDLKLATYSNGTNSPSFSFLHSRGSETAPAVLTSGLAMGAFNFQAQTGTTAGAIQSLSSVIAYYEGGTGTAAKSNLEFKTSNTLSLEIASNGDLLPGVDASGVTTGVLNLGNINQRWRTLYCANVVNVSDIRLKQNIVPLKYGLKEIMKIEPISYTLKNDATNEIQLGVSAQQMQIVLPEVVEEGKDVNKTLGVHYTEMIPVLINAIKEQQAEIEQLKSLVKELTDKK</sequence>
<evidence type="ECO:0000259" key="3">
    <source>
        <dbReference type="PROSITE" id="PS51688"/>
    </source>
</evidence>
<name>A0A444VRX1_9FLAO</name>
<dbReference type="Proteomes" id="UP000290433">
    <property type="component" value="Unassembled WGS sequence"/>
</dbReference>
<evidence type="ECO:0000313" key="5">
    <source>
        <dbReference type="Proteomes" id="UP000290433"/>
    </source>
</evidence>
<reference evidence="4 5" key="1">
    <citation type="submission" date="2014-12" db="EMBL/GenBank/DDBJ databases">
        <title>Genome sequence of Flavobacterium anhuiense RCM74.</title>
        <authorList>
            <person name="Kim J.F."/>
            <person name="Song J.Y."/>
            <person name="Kwak M.-J."/>
            <person name="Lee S.-W."/>
        </authorList>
    </citation>
    <scope>NUCLEOTIDE SEQUENCE [LARGE SCALE GENOMIC DNA]</scope>
    <source>
        <strain evidence="4 5">RCM74</strain>
    </source>
</reference>
<dbReference type="AlphaFoldDB" id="A0A444VRX1"/>
<gene>
    <name evidence="4" type="ORF">NU08_4595</name>
</gene>
<accession>A0A444VRX1</accession>
<evidence type="ECO:0000313" key="4">
    <source>
        <dbReference type="EMBL" id="RYJ36379.1"/>
    </source>
</evidence>
<dbReference type="PROSITE" id="PS51688">
    <property type="entry name" value="ICA"/>
    <property type="match status" value="1"/>
</dbReference>
<feature type="region of interest" description="Disordered" evidence="2">
    <location>
        <begin position="1"/>
        <end position="31"/>
    </location>
</feature>
<dbReference type="Gene3D" id="1.10.10.10">
    <property type="entry name" value="Winged helix-like DNA-binding domain superfamily/Winged helix DNA-binding domain"/>
    <property type="match status" value="1"/>
</dbReference>
<comment type="caution">
    <text evidence="4">The sequence shown here is derived from an EMBL/GenBank/DDBJ whole genome shotgun (WGS) entry which is preliminary data.</text>
</comment>
<dbReference type="InterPro" id="IPR036388">
    <property type="entry name" value="WH-like_DNA-bd_sf"/>
</dbReference>